<organism evidence="2 3">
    <name type="scientific">Ameca splendens</name>
    <dbReference type="NCBI Taxonomy" id="208324"/>
    <lineage>
        <taxon>Eukaryota</taxon>
        <taxon>Metazoa</taxon>
        <taxon>Chordata</taxon>
        <taxon>Craniata</taxon>
        <taxon>Vertebrata</taxon>
        <taxon>Euteleostomi</taxon>
        <taxon>Actinopterygii</taxon>
        <taxon>Neopterygii</taxon>
        <taxon>Teleostei</taxon>
        <taxon>Neoteleostei</taxon>
        <taxon>Acanthomorphata</taxon>
        <taxon>Ovalentaria</taxon>
        <taxon>Atherinomorphae</taxon>
        <taxon>Cyprinodontiformes</taxon>
        <taxon>Goodeidae</taxon>
        <taxon>Ameca</taxon>
    </lineage>
</organism>
<feature type="region of interest" description="Disordered" evidence="1">
    <location>
        <begin position="14"/>
        <end position="90"/>
    </location>
</feature>
<reference evidence="2 3" key="1">
    <citation type="submission" date="2021-06" db="EMBL/GenBank/DDBJ databases">
        <authorList>
            <person name="Palmer J.M."/>
        </authorList>
    </citation>
    <scope>NUCLEOTIDE SEQUENCE [LARGE SCALE GENOMIC DNA]</scope>
    <source>
        <strain evidence="2 3">AS_MEX2019</strain>
        <tissue evidence="2">Muscle</tissue>
    </source>
</reference>
<proteinExistence type="predicted"/>
<keyword evidence="3" id="KW-1185">Reference proteome</keyword>
<protein>
    <submittedName>
        <fullName evidence="2">Uncharacterized protein</fullName>
    </submittedName>
</protein>
<accession>A0ABV0ZSY0</accession>
<evidence type="ECO:0000313" key="2">
    <source>
        <dbReference type="EMBL" id="MEQ2309030.1"/>
    </source>
</evidence>
<feature type="compositionally biased region" description="Basic and acidic residues" evidence="1">
    <location>
        <begin position="31"/>
        <end position="43"/>
    </location>
</feature>
<name>A0ABV0ZSY0_9TELE</name>
<gene>
    <name evidence="2" type="ORF">AMECASPLE_034407</name>
</gene>
<evidence type="ECO:0000313" key="3">
    <source>
        <dbReference type="Proteomes" id="UP001469553"/>
    </source>
</evidence>
<sequence length="107" mass="11795">MDWSIYGCPGCTPPPTHRLLERGTSFPVTTDGERHQLPRDPERKKRRLGGSVSPRCEERRSCHRGVTQPTTLTDSGTVLPGAKPTARNLLRLNTSSPFTLSGSVKQI</sequence>
<evidence type="ECO:0000256" key="1">
    <source>
        <dbReference type="SAM" id="MobiDB-lite"/>
    </source>
</evidence>
<comment type="caution">
    <text evidence="2">The sequence shown here is derived from an EMBL/GenBank/DDBJ whole genome shotgun (WGS) entry which is preliminary data.</text>
</comment>
<dbReference type="EMBL" id="JAHRIP010070695">
    <property type="protein sequence ID" value="MEQ2309030.1"/>
    <property type="molecule type" value="Genomic_DNA"/>
</dbReference>
<dbReference type="Proteomes" id="UP001469553">
    <property type="component" value="Unassembled WGS sequence"/>
</dbReference>
<feature type="compositionally biased region" description="Polar residues" evidence="1">
    <location>
        <begin position="67"/>
        <end position="76"/>
    </location>
</feature>